<dbReference type="Proteomes" id="UP001246858">
    <property type="component" value="Unassembled WGS sequence"/>
</dbReference>
<organism evidence="1 2">
    <name type="scientific">Pedobacter africanus</name>
    <dbReference type="NCBI Taxonomy" id="151894"/>
    <lineage>
        <taxon>Bacteria</taxon>
        <taxon>Pseudomonadati</taxon>
        <taxon>Bacteroidota</taxon>
        <taxon>Sphingobacteriia</taxon>
        <taxon>Sphingobacteriales</taxon>
        <taxon>Sphingobacteriaceae</taxon>
        <taxon>Pedobacter</taxon>
    </lineage>
</organism>
<evidence type="ECO:0000313" key="2">
    <source>
        <dbReference type="Proteomes" id="UP001246858"/>
    </source>
</evidence>
<comment type="caution">
    <text evidence="1">The sequence shown here is derived from an EMBL/GenBank/DDBJ whole genome shotgun (WGS) entry which is preliminary data.</text>
</comment>
<sequence length="229" mass="25782">MKKKVILSVTAHPDDEALGFGGTASKLAADGHLVYNCIMSGNVNARQHRPEVEELYKHTVSAQKIMGAQSPILGNFPNIEFNTVPHLELVQFIESVIEEIKPDWVFTHHPYDLNNDHYHVSKACQAASRLSQRRPMKPVMALYFMEILSSTDWAFPVDGNSFQANTFFEIGEEFLETKIQAIEAYKGVMRAFPHSRSREVITGLSAYRGGQSGLKYAEAFQMAYQILDI</sequence>
<protein>
    <submittedName>
        <fullName evidence="1">LmbE family N-acetylglucosaminyl deacetylase</fullName>
    </submittedName>
</protein>
<keyword evidence="2" id="KW-1185">Reference proteome</keyword>
<reference evidence="1" key="1">
    <citation type="submission" date="2023-07" db="EMBL/GenBank/DDBJ databases">
        <title>Sorghum-associated microbial communities from plants grown in Nebraska, USA.</title>
        <authorList>
            <person name="Schachtman D."/>
        </authorList>
    </citation>
    <scope>NUCLEOTIDE SEQUENCE</scope>
    <source>
        <strain evidence="1">2697</strain>
    </source>
</reference>
<proteinExistence type="predicted"/>
<dbReference type="EMBL" id="JAVDTF010000006">
    <property type="protein sequence ID" value="MDR6786151.1"/>
    <property type="molecule type" value="Genomic_DNA"/>
</dbReference>
<name>A0ACC6L472_9SPHI</name>
<gene>
    <name evidence="1" type="ORF">J2X78_004744</name>
</gene>
<evidence type="ECO:0000313" key="1">
    <source>
        <dbReference type="EMBL" id="MDR6786151.1"/>
    </source>
</evidence>
<accession>A0ACC6L472</accession>